<feature type="transmembrane region" description="Helical" evidence="1">
    <location>
        <begin position="12"/>
        <end position="34"/>
    </location>
</feature>
<dbReference type="EMBL" id="QFQB01000002">
    <property type="protein sequence ID" value="PZQ48901.1"/>
    <property type="molecule type" value="Genomic_DNA"/>
</dbReference>
<dbReference type="Proteomes" id="UP000249417">
    <property type="component" value="Unassembled WGS sequence"/>
</dbReference>
<keyword evidence="1" id="KW-0472">Membrane</keyword>
<accession>A0A2W5N5X5</accession>
<name>A0A2W5N5X5_9BACT</name>
<protein>
    <submittedName>
        <fullName evidence="2">Uncharacterized protein</fullName>
    </submittedName>
</protein>
<keyword evidence="1" id="KW-0812">Transmembrane</keyword>
<evidence type="ECO:0000313" key="2">
    <source>
        <dbReference type="EMBL" id="PZQ48901.1"/>
    </source>
</evidence>
<organism evidence="2 3">
    <name type="scientific">Micavibrio aeruginosavorus</name>
    <dbReference type="NCBI Taxonomy" id="349221"/>
    <lineage>
        <taxon>Bacteria</taxon>
        <taxon>Pseudomonadati</taxon>
        <taxon>Bdellovibrionota</taxon>
        <taxon>Bdellovibrionia</taxon>
        <taxon>Bdellovibrionales</taxon>
        <taxon>Pseudobdellovibrionaceae</taxon>
        <taxon>Micavibrio</taxon>
    </lineage>
</organism>
<reference evidence="2 3" key="1">
    <citation type="submission" date="2017-08" db="EMBL/GenBank/DDBJ databases">
        <title>Infants hospitalized years apart are colonized by the same room-sourced microbial strains.</title>
        <authorList>
            <person name="Brooks B."/>
            <person name="Olm M.R."/>
            <person name="Firek B.A."/>
            <person name="Baker R."/>
            <person name="Thomas B.C."/>
            <person name="Morowitz M.J."/>
            <person name="Banfield J.F."/>
        </authorList>
    </citation>
    <scope>NUCLEOTIDE SEQUENCE [LARGE SCALE GENOMIC DNA]</scope>
    <source>
        <strain evidence="2">S2_005_002_R2_29</strain>
    </source>
</reference>
<comment type="caution">
    <text evidence="2">The sequence shown here is derived from an EMBL/GenBank/DDBJ whole genome shotgun (WGS) entry which is preliminary data.</text>
</comment>
<dbReference type="AlphaFoldDB" id="A0A2W5N5X5"/>
<keyword evidence="1" id="KW-1133">Transmembrane helix</keyword>
<gene>
    <name evidence="2" type="ORF">DI551_00795</name>
</gene>
<evidence type="ECO:0000313" key="3">
    <source>
        <dbReference type="Proteomes" id="UP000249417"/>
    </source>
</evidence>
<evidence type="ECO:0000256" key="1">
    <source>
        <dbReference type="SAM" id="Phobius"/>
    </source>
</evidence>
<proteinExistence type="predicted"/>
<sequence length="105" mass="11946">MTDILKLLKLKHWLILFGASLVVVYAAFGLGHWIGSITGEADGRVACANEKHETLAKEVNKNAKNKKEVFTTPDLPLCLKYCERVLDDKPRCVYRCKRGDIPFRR</sequence>